<dbReference type="PANTHER" id="PTHR23267">
    <property type="entry name" value="IMMUNOGLOBULIN LIGHT CHAIN"/>
    <property type="match status" value="1"/>
</dbReference>
<evidence type="ECO:0000313" key="2">
    <source>
        <dbReference type="Ensembl" id="ENSECRP00000024345.1"/>
    </source>
</evidence>
<dbReference type="SMART" id="SM00409">
    <property type="entry name" value="IG"/>
    <property type="match status" value="1"/>
</dbReference>
<sequence>MKMLRRIRVCLFPGILSFCLYAWSFSLTSLPGHTVYLNCSGANSSVGPAMLWYRQLPRRPPQPILQTFSPDRALHFPYFNFGGHFLSMKNHTLVIQNVTQEDTATYYCSQLEREVPGDVHRQ</sequence>
<dbReference type="Gene3D" id="2.60.40.10">
    <property type="entry name" value="Immunoglobulins"/>
    <property type="match status" value="1"/>
</dbReference>
<dbReference type="CDD" id="cd00099">
    <property type="entry name" value="IgV"/>
    <property type="match status" value="1"/>
</dbReference>
<accession>A0A8C4T5A2</accession>
<dbReference type="InterPro" id="IPR007110">
    <property type="entry name" value="Ig-like_dom"/>
</dbReference>
<dbReference type="InterPro" id="IPR013783">
    <property type="entry name" value="Ig-like_fold"/>
</dbReference>
<dbReference type="SUPFAM" id="SSF48726">
    <property type="entry name" value="Immunoglobulin"/>
    <property type="match status" value="1"/>
</dbReference>
<dbReference type="InterPro" id="IPR013106">
    <property type="entry name" value="Ig_V-set"/>
</dbReference>
<dbReference type="SMART" id="SM00406">
    <property type="entry name" value="IGv"/>
    <property type="match status" value="1"/>
</dbReference>
<dbReference type="GeneTree" id="ENSGT00980000202170"/>
<keyword evidence="3" id="KW-1185">Reference proteome</keyword>
<dbReference type="PROSITE" id="PS50835">
    <property type="entry name" value="IG_LIKE"/>
    <property type="match status" value="1"/>
</dbReference>
<dbReference type="InterPro" id="IPR036179">
    <property type="entry name" value="Ig-like_dom_sf"/>
</dbReference>
<feature type="domain" description="Ig-like" evidence="1">
    <location>
        <begin position="13"/>
        <end position="108"/>
    </location>
</feature>
<proteinExistence type="predicted"/>
<dbReference type="Proteomes" id="UP000694620">
    <property type="component" value="Unassembled WGS sequence"/>
</dbReference>
<name>A0A8C4T5A2_ERPCA</name>
<evidence type="ECO:0000259" key="1">
    <source>
        <dbReference type="PROSITE" id="PS50835"/>
    </source>
</evidence>
<dbReference type="Pfam" id="PF07686">
    <property type="entry name" value="V-set"/>
    <property type="match status" value="1"/>
</dbReference>
<protein>
    <recommendedName>
        <fullName evidence="1">Ig-like domain-containing protein</fullName>
    </recommendedName>
</protein>
<dbReference type="AlphaFoldDB" id="A0A8C4T5A2"/>
<reference evidence="2" key="1">
    <citation type="submission" date="2025-08" db="UniProtKB">
        <authorList>
            <consortium name="Ensembl"/>
        </authorList>
    </citation>
    <scope>IDENTIFICATION</scope>
</reference>
<dbReference type="Ensembl" id="ENSECRT00000024879.1">
    <property type="protein sequence ID" value="ENSECRP00000024345.1"/>
    <property type="gene ID" value="ENSECRG00000016491.1"/>
</dbReference>
<dbReference type="InterPro" id="IPR003599">
    <property type="entry name" value="Ig_sub"/>
</dbReference>
<reference evidence="2" key="2">
    <citation type="submission" date="2025-09" db="UniProtKB">
        <authorList>
            <consortium name="Ensembl"/>
        </authorList>
    </citation>
    <scope>IDENTIFICATION</scope>
</reference>
<evidence type="ECO:0000313" key="3">
    <source>
        <dbReference type="Proteomes" id="UP000694620"/>
    </source>
</evidence>
<dbReference type="InterPro" id="IPR050150">
    <property type="entry name" value="IgV_Light_Chain"/>
</dbReference>
<organism evidence="2 3">
    <name type="scientific">Erpetoichthys calabaricus</name>
    <name type="common">Rope fish</name>
    <name type="synonym">Calamoichthys calabaricus</name>
    <dbReference type="NCBI Taxonomy" id="27687"/>
    <lineage>
        <taxon>Eukaryota</taxon>
        <taxon>Metazoa</taxon>
        <taxon>Chordata</taxon>
        <taxon>Craniata</taxon>
        <taxon>Vertebrata</taxon>
        <taxon>Euteleostomi</taxon>
        <taxon>Actinopterygii</taxon>
        <taxon>Polypteriformes</taxon>
        <taxon>Polypteridae</taxon>
        <taxon>Erpetoichthys</taxon>
    </lineage>
</organism>